<feature type="chain" id="PRO_5001728352" evidence="3">
    <location>
        <begin position="23"/>
        <end position="233"/>
    </location>
</feature>
<accession>A0A077Z2G7</accession>
<sequence length="233" mass="25974">MTCWDQYLAILWTIFAVYQAAAGHTDAVTCTSVIKLINPKQSRRLHSHDVKYGSGSGQQSITGTSSVTDSNSYWIVLAPHKETCMRGEEIKCGSIIRLGHLNTKCLLHSHLFKSPLSGSQEVSCFGKNFIGDTGDNWMVICDGEVWSRKGVVSFQHVDTGKYFGASVTSHSEKVWQMQQVHDGMFFSFLGMTGNKYGRPINGQHEVCALSSLSEQCRWKTAEGVYFTKPKRYA</sequence>
<dbReference type="InterPro" id="IPR016093">
    <property type="entry name" value="MIR_motif"/>
</dbReference>
<feature type="domain" description="MIR" evidence="4">
    <location>
        <begin position="87"/>
        <end position="142"/>
    </location>
</feature>
<dbReference type="EMBL" id="HG805833">
    <property type="protein sequence ID" value="CDW52885.1"/>
    <property type="molecule type" value="Genomic_DNA"/>
</dbReference>
<protein>
    <submittedName>
        <fullName evidence="5">MIR domain containing protein</fullName>
    </submittedName>
</protein>
<dbReference type="PROSITE" id="PS50919">
    <property type="entry name" value="MIR"/>
    <property type="match status" value="2"/>
</dbReference>
<dbReference type="STRING" id="36087.A0A077Z2G7"/>
<organism evidence="5 6">
    <name type="scientific">Trichuris trichiura</name>
    <name type="common">Whipworm</name>
    <name type="synonym">Trichocephalus trichiurus</name>
    <dbReference type="NCBI Taxonomy" id="36087"/>
    <lineage>
        <taxon>Eukaryota</taxon>
        <taxon>Metazoa</taxon>
        <taxon>Ecdysozoa</taxon>
        <taxon>Nematoda</taxon>
        <taxon>Enoplea</taxon>
        <taxon>Dorylaimia</taxon>
        <taxon>Trichinellida</taxon>
        <taxon>Trichuridae</taxon>
        <taxon>Trichuris</taxon>
    </lineage>
</organism>
<gene>
    <name evidence="5" type="ORF">TTRE_0000114701</name>
</gene>
<evidence type="ECO:0000313" key="6">
    <source>
        <dbReference type="Proteomes" id="UP000030665"/>
    </source>
</evidence>
<dbReference type="SMART" id="SM00472">
    <property type="entry name" value="MIR"/>
    <property type="match status" value="2"/>
</dbReference>
<evidence type="ECO:0000256" key="2">
    <source>
        <dbReference type="ARBA" id="ARBA00022737"/>
    </source>
</evidence>
<dbReference type="Pfam" id="PF02815">
    <property type="entry name" value="MIR"/>
    <property type="match status" value="1"/>
</dbReference>
<evidence type="ECO:0000313" key="5">
    <source>
        <dbReference type="EMBL" id="CDW52885.1"/>
    </source>
</evidence>
<keyword evidence="2" id="KW-0677">Repeat</keyword>
<evidence type="ECO:0000259" key="4">
    <source>
        <dbReference type="PROSITE" id="PS50919"/>
    </source>
</evidence>
<dbReference type="Gene3D" id="2.80.10.50">
    <property type="match status" value="1"/>
</dbReference>
<reference evidence="5" key="1">
    <citation type="submission" date="2014-01" db="EMBL/GenBank/DDBJ databases">
        <authorList>
            <person name="Aslett M."/>
        </authorList>
    </citation>
    <scope>NUCLEOTIDE SEQUENCE</scope>
</reference>
<feature type="signal peptide" evidence="3">
    <location>
        <begin position="1"/>
        <end position="22"/>
    </location>
</feature>
<evidence type="ECO:0000256" key="1">
    <source>
        <dbReference type="ARBA" id="ARBA00022729"/>
    </source>
</evidence>
<dbReference type="AlphaFoldDB" id="A0A077Z2G7"/>
<dbReference type="Proteomes" id="UP000030665">
    <property type="component" value="Unassembled WGS sequence"/>
</dbReference>
<dbReference type="PANTHER" id="PTHR46809">
    <property type="entry name" value="STROMAL CELL-DERIVED FACTOR 2-LIKE PROTEIN"/>
    <property type="match status" value="1"/>
</dbReference>
<keyword evidence="6" id="KW-1185">Reference proteome</keyword>
<keyword evidence="1 3" id="KW-0732">Signal</keyword>
<reference evidence="5" key="2">
    <citation type="submission" date="2014-03" db="EMBL/GenBank/DDBJ databases">
        <title>The whipworm genome and dual-species transcriptomics of an intimate host-pathogen interaction.</title>
        <authorList>
            <person name="Foth B.J."/>
            <person name="Tsai I.J."/>
            <person name="Reid A.J."/>
            <person name="Bancroft A.J."/>
            <person name="Nichol S."/>
            <person name="Tracey A."/>
            <person name="Holroyd N."/>
            <person name="Cotton J.A."/>
            <person name="Stanley E.J."/>
            <person name="Zarowiecki M."/>
            <person name="Liu J.Z."/>
            <person name="Huckvale T."/>
            <person name="Cooper P.J."/>
            <person name="Grencis R.K."/>
            <person name="Berriman M."/>
        </authorList>
    </citation>
    <scope>NUCLEOTIDE SEQUENCE [LARGE SCALE GENOMIC DNA]</scope>
</reference>
<evidence type="ECO:0000256" key="3">
    <source>
        <dbReference type="SAM" id="SignalP"/>
    </source>
</evidence>
<dbReference type="InterPro" id="IPR036300">
    <property type="entry name" value="MIR_dom_sf"/>
</dbReference>
<proteinExistence type="predicted"/>
<dbReference type="OrthoDB" id="5588846at2759"/>
<dbReference type="SUPFAM" id="SSF82109">
    <property type="entry name" value="MIR domain"/>
    <property type="match status" value="1"/>
</dbReference>
<feature type="domain" description="MIR" evidence="4">
    <location>
        <begin position="25"/>
        <end position="79"/>
    </location>
</feature>
<dbReference type="PANTHER" id="PTHR46809:SF2">
    <property type="entry name" value="GH21273P"/>
    <property type="match status" value="1"/>
</dbReference>
<name>A0A077Z2G7_TRITR</name>